<dbReference type="Proteomes" id="UP000003163">
    <property type="component" value="Unassembled WGS sequence"/>
</dbReference>
<dbReference type="AlphaFoldDB" id="J9DSC8"/>
<name>J9DSC8_EDHAE</name>
<reference evidence="1 2" key="1">
    <citation type="submission" date="2011-08" db="EMBL/GenBank/DDBJ databases">
        <authorList>
            <person name="Liu Z.J."/>
            <person name="Shi F.L."/>
            <person name="Lu J.Q."/>
            <person name="Li M."/>
            <person name="Wang Z.L."/>
        </authorList>
    </citation>
    <scope>NUCLEOTIDE SEQUENCE [LARGE SCALE GENOMIC DNA]</scope>
    <source>
        <strain evidence="1 2">USNM 41457</strain>
    </source>
</reference>
<dbReference type="VEuPathDB" id="MicrosporidiaDB:EDEG_01498"/>
<reference evidence="2" key="2">
    <citation type="submission" date="2015-07" db="EMBL/GenBank/DDBJ databases">
        <title>Contrasting host-pathogen interactions and genome evolution in two generalist and specialist microsporidian pathogens of mosquitoes.</title>
        <authorList>
            <consortium name="The Broad Institute Genomics Platform"/>
            <consortium name="The Broad Institute Genome Sequencing Center for Infectious Disease"/>
            <person name="Cuomo C.A."/>
            <person name="Sanscrainte N.D."/>
            <person name="Goldberg J.M."/>
            <person name="Heiman D."/>
            <person name="Young S."/>
            <person name="Zeng Q."/>
            <person name="Becnel J.J."/>
            <person name="Birren B.W."/>
        </authorList>
    </citation>
    <scope>NUCLEOTIDE SEQUENCE [LARGE SCALE GENOMIC DNA]</scope>
    <source>
        <strain evidence="2">USNM 41457</strain>
    </source>
</reference>
<organism evidence="1 2">
    <name type="scientific">Edhazardia aedis (strain USNM 41457)</name>
    <name type="common">Microsporidian parasite</name>
    <dbReference type="NCBI Taxonomy" id="1003232"/>
    <lineage>
        <taxon>Eukaryota</taxon>
        <taxon>Fungi</taxon>
        <taxon>Fungi incertae sedis</taxon>
        <taxon>Microsporidia</taxon>
        <taxon>Edhazardia</taxon>
    </lineage>
</organism>
<dbReference type="InParanoid" id="J9DSC8"/>
<evidence type="ECO:0000313" key="2">
    <source>
        <dbReference type="Proteomes" id="UP000003163"/>
    </source>
</evidence>
<dbReference type="EMBL" id="AFBI03000021">
    <property type="protein sequence ID" value="EJW04217.1"/>
    <property type="molecule type" value="Genomic_DNA"/>
</dbReference>
<evidence type="ECO:0000313" key="1">
    <source>
        <dbReference type="EMBL" id="EJW04217.1"/>
    </source>
</evidence>
<comment type="caution">
    <text evidence="1">The sequence shown here is derived from an EMBL/GenBank/DDBJ whole genome shotgun (WGS) entry which is preliminary data.</text>
</comment>
<protein>
    <submittedName>
        <fullName evidence="1">Uncharacterized protein</fullName>
    </submittedName>
</protein>
<dbReference type="HOGENOM" id="CLU_470110_0_0_1"/>
<accession>J9DSC8</accession>
<keyword evidence="2" id="KW-1185">Reference proteome</keyword>
<sequence length="580" mass="68763">MAKTLKYMFFVLRHSSFFHVFIKYLKNIQCGGFLEAKQNENQINKNPPCVNFILMTQSQFFTAQKFFENERNYFIVKRKKIIYEFIYKIVDYEFDSKNAERIKFDFEKSLCEVFVNASNASDENKAIKKRIAAKFYSLKYLLTSTDCRILLFNRVSDNLELILFFGILIANKEIIKQILEALNNEKEVFDRLVCLSKSIAQNYNKTKGSVGFCTAHKYLTKAFNSFRKNFQNEKASLNKESSDIGKCKLRKFKNIKDLILTEFPMLENLSCLNELVDNFCEINEALLKNLREKIKLAMTSQNSFEVLLSLIEEELDKYFQEFILDNNYINNHIIERWRCESFHTLKPINISNVLAFVPIYIPLEYKLELHEIKDLNGCLIGDFLKLKIGTLQENYFSSISNQFKSLIKEQKIYLEFSIMISENHSVCVSKKFLFLNIIETFQKKVFVLHCALFKCYQEIIETRLGKNVNEIIEIFKIRLKRLFSEVKCPKIFFDVFEKDSLENVLYNWKKNIIEKHKSTDNQSRDVISTYYIYLMKHNSKEKYNKSRKSILSEIIDSFYIQIATLTFEQQLIDFLAKYFL</sequence>
<gene>
    <name evidence="1" type="ORF">EDEG_01498</name>
</gene>
<proteinExistence type="predicted"/>